<sequence>MDLHLVDEIQQLSDCRTHQERAVWLLTCPLMVLSKYEMTIRNRLQIAGFFDGVVYLEWELSRMRAPRALGAMPLNTYAEVMLTIARP</sequence>
<reference evidence="1 2" key="1">
    <citation type="submission" date="2018-08" db="EMBL/GenBank/DDBJ databases">
        <title>Genome sequencing of Agrobacterium vitis strain ICMP 10754.</title>
        <authorList>
            <person name="Visnovsky S.B."/>
            <person name="Pitman A.R."/>
        </authorList>
    </citation>
    <scope>NUCLEOTIDE SEQUENCE [LARGE SCALE GENOMIC DNA]</scope>
    <source>
        <strain evidence="1 2">ICMP 10754</strain>
    </source>
</reference>
<evidence type="ECO:0000313" key="1">
    <source>
        <dbReference type="EMBL" id="KAA3526107.1"/>
    </source>
</evidence>
<comment type="caution">
    <text evidence="1">The sequence shown here is derived from an EMBL/GenBank/DDBJ whole genome shotgun (WGS) entry which is preliminary data.</text>
</comment>
<gene>
    <name evidence="1" type="ORF">DXT89_16405</name>
</gene>
<evidence type="ECO:0000313" key="2">
    <source>
        <dbReference type="Proteomes" id="UP000436911"/>
    </source>
</evidence>
<proteinExistence type="predicted"/>
<protein>
    <submittedName>
        <fullName evidence="1">Uncharacterized protein</fullName>
    </submittedName>
</protein>
<name>A0A1S2DRG1_AGRVI</name>
<dbReference type="EMBL" id="QUSG01000008">
    <property type="protein sequence ID" value="KAA3526107.1"/>
    <property type="molecule type" value="Genomic_DNA"/>
</dbReference>
<dbReference type="OrthoDB" id="8398518at2"/>
<dbReference type="Proteomes" id="UP000436911">
    <property type="component" value="Unassembled WGS sequence"/>
</dbReference>
<organism evidence="1 2">
    <name type="scientific">Agrobacterium vitis</name>
    <name type="common">Rhizobium vitis</name>
    <dbReference type="NCBI Taxonomy" id="373"/>
    <lineage>
        <taxon>Bacteria</taxon>
        <taxon>Pseudomonadati</taxon>
        <taxon>Pseudomonadota</taxon>
        <taxon>Alphaproteobacteria</taxon>
        <taxon>Hyphomicrobiales</taxon>
        <taxon>Rhizobiaceae</taxon>
        <taxon>Rhizobium/Agrobacterium group</taxon>
        <taxon>Agrobacterium</taxon>
    </lineage>
</organism>
<accession>A0A1S2DRG1</accession>
<dbReference type="AlphaFoldDB" id="A0A1S2DRG1"/>
<dbReference type="RefSeq" id="WP_071201803.1">
    <property type="nucleotide sequence ID" value="NZ_CP118259.1"/>
</dbReference>